<feature type="compositionally biased region" description="Basic residues" evidence="1">
    <location>
        <begin position="85"/>
        <end position="95"/>
    </location>
</feature>
<reference evidence="2" key="1">
    <citation type="submission" date="2020-08" db="EMBL/GenBank/DDBJ databases">
        <title>Multicomponent nature underlies the extraordinary mechanical properties of spider dragline silk.</title>
        <authorList>
            <person name="Kono N."/>
            <person name="Nakamura H."/>
            <person name="Mori M."/>
            <person name="Yoshida Y."/>
            <person name="Ohtoshi R."/>
            <person name="Malay A.D."/>
            <person name="Moran D.A.P."/>
            <person name="Tomita M."/>
            <person name="Numata K."/>
            <person name="Arakawa K."/>
        </authorList>
    </citation>
    <scope>NUCLEOTIDE SEQUENCE</scope>
</reference>
<name>A0A8X6UW76_NEPPI</name>
<protein>
    <submittedName>
        <fullName evidence="2">Uncharacterized protein</fullName>
    </submittedName>
</protein>
<comment type="caution">
    <text evidence="2">The sequence shown here is derived from an EMBL/GenBank/DDBJ whole genome shotgun (WGS) entry which is preliminary data.</text>
</comment>
<evidence type="ECO:0000256" key="1">
    <source>
        <dbReference type="SAM" id="MobiDB-lite"/>
    </source>
</evidence>
<accession>A0A8X6UW76</accession>
<evidence type="ECO:0000313" key="2">
    <source>
        <dbReference type="EMBL" id="GFU51506.1"/>
    </source>
</evidence>
<sequence>MEIIGEDSGKLQQRIIFSPNFHNIQKTPDNLKTVTPRECHDLVGCQNSAFWRFVATFGNLHLTRAQCLGIQPRNRRLIRDVTIRHHVSARRSGKRGGKDAPRARTSNVEGNS</sequence>
<dbReference type="Proteomes" id="UP000887013">
    <property type="component" value="Unassembled WGS sequence"/>
</dbReference>
<dbReference type="EMBL" id="BMAW01038264">
    <property type="protein sequence ID" value="GFU51506.1"/>
    <property type="molecule type" value="Genomic_DNA"/>
</dbReference>
<feature type="region of interest" description="Disordered" evidence="1">
    <location>
        <begin position="85"/>
        <end position="112"/>
    </location>
</feature>
<organism evidence="2 3">
    <name type="scientific">Nephila pilipes</name>
    <name type="common">Giant wood spider</name>
    <name type="synonym">Nephila maculata</name>
    <dbReference type="NCBI Taxonomy" id="299642"/>
    <lineage>
        <taxon>Eukaryota</taxon>
        <taxon>Metazoa</taxon>
        <taxon>Ecdysozoa</taxon>
        <taxon>Arthropoda</taxon>
        <taxon>Chelicerata</taxon>
        <taxon>Arachnida</taxon>
        <taxon>Araneae</taxon>
        <taxon>Araneomorphae</taxon>
        <taxon>Entelegynae</taxon>
        <taxon>Araneoidea</taxon>
        <taxon>Nephilidae</taxon>
        <taxon>Nephila</taxon>
    </lineage>
</organism>
<gene>
    <name evidence="2" type="ORF">NPIL_501791</name>
</gene>
<proteinExistence type="predicted"/>
<dbReference type="AlphaFoldDB" id="A0A8X6UW76"/>
<evidence type="ECO:0000313" key="3">
    <source>
        <dbReference type="Proteomes" id="UP000887013"/>
    </source>
</evidence>
<keyword evidence="3" id="KW-1185">Reference proteome</keyword>